<reference evidence="2" key="1">
    <citation type="submission" date="2021-03" db="EMBL/GenBank/DDBJ databases">
        <authorList>
            <person name="Tagirdzhanova G."/>
        </authorList>
    </citation>
    <scope>NUCLEOTIDE SEQUENCE</scope>
</reference>
<sequence length="153" mass="16807">MTDRDGDLRMENLDESGSEHSSRSSSMFPRETTSTPPPSQPINVTAIEKEDALMEEASDQIQQLSSGVEGTNSSTANATKTNPAGNFVETDENAPGWAWRNRRAIEEFDKSSDAVLDKQFSLEEFGDIVLEQLRTQEPGYDPYALISSSAEGK</sequence>
<evidence type="ECO:0000313" key="2">
    <source>
        <dbReference type="EMBL" id="CAF9910452.1"/>
    </source>
</evidence>
<accession>A0A8H3EQU9</accession>
<evidence type="ECO:0000256" key="1">
    <source>
        <dbReference type="SAM" id="MobiDB-lite"/>
    </source>
</evidence>
<proteinExistence type="predicted"/>
<comment type="caution">
    <text evidence="2">The sequence shown here is derived from an EMBL/GenBank/DDBJ whole genome shotgun (WGS) entry which is preliminary data.</text>
</comment>
<gene>
    <name evidence="2" type="ORF">GOMPHAMPRED_007091</name>
</gene>
<dbReference type="Proteomes" id="UP000664169">
    <property type="component" value="Unassembled WGS sequence"/>
</dbReference>
<organism evidence="2 3">
    <name type="scientific">Gomphillus americanus</name>
    <dbReference type="NCBI Taxonomy" id="1940652"/>
    <lineage>
        <taxon>Eukaryota</taxon>
        <taxon>Fungi</taxon>
        <taxon>Dikarya</taxon>
        <taxon>Ascomycota</taxon>
        <taxon>Pezizomycotina</taxon>
        <taxon>Lecanoromycetes</taxon>
        <taxon>OSLEUM clade</taxon>
        <taxon>Ostropomycetidae</taxon>
        <taxon>Ostropales</taxon>
        <taxon>Graphidaceae</taxon>
        <taxon>Gomphilloideae</taxon>
        <taxon>Gomphillus</taxon>
    </lineage>
</organism>
<feature type="compositionally biased region" description="Basic and acidic residues" evidence="1">
    <location>
        <begin position="1"/>
        <end position="22"/>
    </location>
</feature>
<feature type="region of interest" description="Disordered" evidence="1">
    <location>
        <begin position="1"/>
        <end position="93"/>
    </location>
</feature>
<feature type="compositionally biased region" description="Low complexity" evidence="1">
    <location>
        <begin position="71"/>
        <end position="82"/>
    </location>
</feature>
<name>A0A8H3EQU9_9LECA</name>
<keyword evidence="3" id="KW-1185">Reference proteome</keyword>
<dbReference type="EMBL" id="CAJPDQ010000005">
    <property type="protein sequence ID" value="CAF9910452.1"/>
    <property type="molecule type" value="Genomic_DNA"/>
</dbReference>
<feature type="compositionally biased region" description="Polar residues" evidence="1">
    <location>
        <begin position="59"/>
        <end position="70"/>
    </location>
</feature>
<dbReference type="OrthoDB" id="5377039at2759"/>
<evidence type="ECO:0000313" key="3">
    <source>
        <dbReference type="Proteomes" id="UP000664169"/>
    </source>
</evidence>
<dbReference type="AlphaFoldDB" id="A0A8H3EQU9"/>
<protein>
    <submittedName>
        <fullName evidence="2">Uncharacterized protein</fullName>
    </submittedName>
</protein>